<feature type="region of interest" description="Disordered" evidence="1">
    <location>
        <begin position="440"/>
        <end position="490"/>
    </location>
</feature>
<accession>A0ABQ7F940</accession>
<dbReference type="Gene3D" id="2.180.10.10">
    <property type="entry name" value="RHS repeat-associated core"/>
    <property type="match status" value="1"/>
</dbReference>
<evidence type="ECO:0000259" key="2">
    <source>
        <dbReference type="SMART" id="SM00306"/>
    </source>
</evidence>
<dbReference type="Proteomes" id="UP000621266">
    <property type="component" value="Unassembled WGS sequence"/>
</dbReference>
<dbReference type="PANTHER" id="PTHR32305">
    <property type="match status" value="1"/>
</dbReference>
<reference evidence="3 4" key="1">
    <citation type="submission" date="2019-10" db="EMBL/GenBank/DDBJ databases">
        <title>Streptomyces tenebrisbrunneis sp.nov., an endogenous actinomycete isolated from of Lycium ruthenicum.</title>
        <authorList>
            <person name="Ma L."/>
        </authorList>
    </citation>
    <scope>NUCLEOTIDE SEQUENCE [LARGE SCALE GENOMIC DNA]</scope>
    <source>
        <strain evidence="3 4">TRM 66187</strain>
    </source>
</reference>
<evidence type="ECO:0000313" key="3">
    <source>
        <dbReference type="EMBL" id="KAF4405326.1"/>
    </source>
</evidence>
<dbReference type="CDD" id="cd00081">
    <property type="entry name" value="Hint"/>
    <property type="match status" value="1"/>
</dbReference>
<dbReference type="Pfam" id="PF07591">
    <property type="entry name" value="PT-HINT"/>
    <property type="match status" value="1"/>
</dbReference>
<dbReference type="SUPFAM" id="SSF51294">
    <property type="entry name" value="Hedgehog/intein (Hint) domain"/>
    <property type="match status" value="1"/>
</dbReference>
<dbReference type="SMART" id="SM00306">
    <property type="entry name" value="HintN"/>
    <property type="match status" value="1"/>
</dbReference>
<dbReference type="InterPro" id="IPR050708">
    <property type="entry name" value="T6SS_VgrG/RHS"/>
</dbReference>
<sequence>MITRPADGRDDSETTGLQHLGAREYDPALGRFISVDPVMDLADPQQMHGYTYGNNNPVTLSDPTGLRPDGSCGGSGACNVGSKKNPKWETWTPSRNGWSWGWSSSRTTSKKSGSKTYTQTSYLSFNRQSGYSGWSTSVSVKEEERNPVQKVIYGVGDAFYGTVSNVPHAAEYFAWPFDADCRSGGPGSSGCDYGSQFDDWIGEQGFNVDSATYQLPGLAGALLSHRPTGRGKGRSSSGCNSFLPQTAVLMADGTYKEIADVEVGDKVLATDPRTGKTAGKTVTAEIAGESVKSLVELTLDIDGDKGTKADTITATDGHPFWVPSLKSWVEAGSLKTGQELRSETGRLLEVTAVRQWSEWTSVRNLTVADLHTYYVRAGKTPVLVHNSNGLCEQGFRTASQAGISPNDARRIQNAADKAGQPVIVVGSRANGSANSASDWDYILSGPSRSRHSQQSSLPRGTGDGEGSGRGRDFWQNYNPSRPDYAELDPSKPYVIFEPRIR</sequence>
<keyword evidence="4" id="KW-1185">Reference proteome</keyword>
<organism evidence="3 4">
    <name type="scientific">Streptomyces lycii</name>
    <dbReference type="NCBI Taxonomy" id="2654337"/>
    <lineage>
        <taxon>Bacteria</taxon>
        <taxon>Bacillati</taxon>
        <taxon>Actinomycetota</taxon>
        <taxon>Actinomycetes</taxon>
        <taxon>Kitasatosporales</taxon>
        <taxon>Streptomycetaceae</taxon>
        <taxon>Streptomyces</taxon>
    </lineage>
</organism>
<name>A0ABQ7F940_9ACTN</name>
<evidence type="ECO:0000256" key="1">
    <source>
        <dbReference type="SAM" id="MobiDB-lite"/>
    </source>
</evidence>
<dbReference type="NCBIfam" id="TIGR03696">
    <property type="entry name" value="Rhs_assc_core"/>
    <property type="match status" value="1"/>
</dbReference>
<dbReference type="InterPro" id="IPR022385">
    <property type="entry name" value="Rhs_assc_core"/>
</dbReference>
<feature type="domain" description="Hint" evidence="2">
    <location>
        <begin position="239"/>
        <end position="344"/>
    </location>
</feature>
<dbReference type="InterPro" id="IPR030934">
    <property type="entry name" value="Intein_C"/>
</dbReference>
<dbReference type="PANTHER" id="PTHR32305:SF15">
    <property type="entry name" value="PROTEIN RHSA-RELATED"/>
    <property type="match status" value="1"/>
</dbReference>
<comment type="caution">
    <text evidence="3">The sequence shown here is derived from an EMBL/GenBank/DDBJ whole genome shotgun (WGS) entry which is preliminary data.</text>
</comment>
<dbReference type="NCBIfam" id="TIGR01443">
    <property type="entry name" value="intein_Cterm"/>
    <property type="match status" value="1"/>
</dbReference>
<evidence type="ECO:0000313" key="4">
    <source>
        <dbReference type="Proteomes" id="UP000621266"/>
    </source>
</evidence>
<dbReference type="EMBL" id="WHPN01000422">
    <property type="protein sequence ID" value="KAF4405326.1"/>
    <property type="molecule type" value="Genomic_DNA"/>
</dbReference>
<dbReference type="Gene3D" id="2.170.16.10">
    <property type="entry name" value="Hedgehog/Intein (Hint) domain"/>
    <property type="match status" value="1"/>
</dbReference>
<protein>
    <recommendedName>
        <fullName evidence="2">Hint domain-containing protein</fullName>
    </recommendedName>
</protein>
<dbReference type="InterPro" id="IPR003587">
    <property type="entry name" value="Hint_dom_N"/>
</dbReference>
<proteinExistence type="predicted"/>
<gene>
    <name evidence="3" type="ORF">GCU69_31040</name>
</gene>
<dbReference type="InterPro" id="IPR036844">
    <property type="entry name" value="Hint_dom_sf"/>
</dbReference>